<protein>
    <submittedName>
        <fullName evidence="3">Uncharacterized protein</fullName>
    </submittedName>
</protein>
<dbReference type="AlphaFoldDB" id="A0A1G1XWK2"/>
<evidence type="ECO:0000313" key="3">
    <source>
        <dbReference type="EMBL" id="OGY44449.1"/>
    </source>
</evidence>
<sequence length="250" mass="28036">MTKVEILGVKIDNLSLQEILEKVSQFLESKNQHFIVTPNPEFLVAAEKDKNFKEILNYADIVCADGIGLIYAAKFLGKILWRTTGVDLLWAICHLAEQKNCSIYFLGAAEGVAEKTVAVLKKYFPHLIIAGAQSGGLIADPKQIESRLIYEISKTKPKIIFVALGQVKQEKWIFYHLDKLPSVKVAIGVGGAFDYLAGEVNRAPEIIRTLGLEWLYRLINQPGRLKRVINAVVIFPFLIIKSKIFPKNID</sequence>
<gene>
    <name evidence="3" type="ORF">A2729_02180</name>
</gene>
<dbReference type="InterPro" id="IPR004629">
    <property type="entry name" value="WecG_TagA_CpsF"/>
</dbReference>
<organism evidence="3 4">
    <name type="scientific">Candidatus Buchananbacteria bacterium RIFCSPHIGHO2_01_FULL_39_14</name>
    <dbReference type="NCBI Taxonomy" id="1797532"/>
    <lineage>
        <taxon>Bacteria</taxon>
        <taxon>Candidatus Buchananiibacteriota</taxon>
    </lineage>
</organism>
<dbReference type="PANTHER" id="PTHR34136:SF1">
    <property type="entry name" value="UDP-N-ACETYL-D-MANNOSAMINURONIC ACID TRANSFERASE"/>
    <property type="match status" value="1"/>
</dbReference>
<accession>A0A1G1XWK2</accession>
<proteinExistence type="predicted"/>
<dbReference type="GO" id="GO:0016758">
    <property type="term" value="F:hexosyltransferase activity"/>
    <property type="evidence" value="ECO:0007669"/>
    <property type="project" value="TreeGrafter"/>
</dbReference>
<dbReference type="Pfam" id="PF03808">
    <property type="entry name" value="Glyco_tran_WecG"/>
    <property type="match status" value="1"/>
</dbReference>
<dbReference type="STRING" id="1797532.A2729_02180"/>
<keyword evidence="1" id="KW-0328">Glycosyltransferase</keyword>
<name>A0A1G1XWK2_9BACT</name>
<comment type="caution">
    <text evidence="3">The sequence shown here is derived from an EMBL/GenBank/DDBJ whole genome shotgun (WGS) entry which is preliminary data.</text>
</comment>
<dbReference type="CDD" id="cd06533">
    <property type="entry name" value="Glyco_transf_WecG_TagA"/>
    <property type="match status" value="1"/>
</dbReference>
<reference evidence="3 4" key="1">
    <citation type="journal article" date="2016" name="Nat. Commun.">
        <title>Thousands of microbial genomes shed light on interconnected biogeochemical processes in an aquifer system.</title>
        <authorList>
            <person name="Anantharaman K."/>
            <person name="Brown C.T."/>
            <person name="Hug L.A."/>
            <person name="Sharon I."/>
            <person name="Castelle C.J."/>
            <person name="Probst A.J."/>
            <person name="Thomas B.C."/>
            <person name="Singh A."/>
            <person name="Wilkins M.J."/>
            <person name="Karaoz U."/>
            <person name="Brodie E.L."/>
            <person name="Williams K.H."/>
            <person name="Hubbard S.S."/>
            <person name="Banfield J.F."/>
        </authorList>
    </citation>
    <scope>NUCLEOTIDE SEQUENCE [LARGE SCALE GENOMIC DNA]</scope>
</reference>
<evidence type="ECO:0000256" key="1">
    <source>
        <dbReference type="ARBA" id="ARBA00022676"/>
    </source>
</evidence>
<dbReference type="PANTHER" id="PTHR34136">
    <property type="match status" value="1"/>
</dbReference>
<dbReference type="NCBIfam" id="TIGR00696">
    <property type="entry name" value="wecG_tagA_cpsF"/>
    <property type="match status" value="1"/>
</dbReference>
<evidence type="ECO:0000313" key="4">
    <source>
        <dbReference type="Proteomes" id="UP000178930"/>
    </source>
</evidence>
<dbReference type="Proteomes" id="UP000178930">
    <property type="component" value="Unassembled WGS sequence"/>
</dbReference>
<keyword evidence="2" id="KW-0808">Transferase</keyword>
<evidence type="ECO:0000256" key="2">
    <source>
        <dbReference type="ARBA" id="ARBA00022679"/>
    </source>
</evidence>
<dbReference type="EMBL" id="MHIB01000016">
    <property type="protein sequence ID" value="OGY44449.1"/>
    <property type="molecule type" value="Genomic_DNA"/>
</dbReference>